<evidence type="ECO:0000256" key="3">
    <source>
        <dbReference type="SAM" id="MobiDB-lite"/>
    </source>
</evidence>
<keyword evidence="6" id="KW-1185">Reference proteome</keyword>
<feature type="domain" description="CUB" evidence="4">
    <location>
        <begin position="117"/>
        <end position="249"/>
    </location>
</feature>
<dbReference type="PROSITE" id="PS01180">
    <property type="entry name" value="CUB"/>
    <property type="match status" value="1"/>
</dbReference>
<organism evidence="5 6">
    <name type="scientific">Daphnia magna</name>
    <dbReference type="NCBI Taxonomy" id="35525"/>
    <lineage>
        <taxon>Eukaryota</taxon>
        <taxon>Metazoa</taxon>
        <taxon>Ecdysozoa</taxon>
        <taxon>Arthropoda</taxon>
        <taxon>Crustacea</taxon>
        <taxon>Branchiopoda</taxon>
        <taxon>Diplostraca</taxon>
        <taxon>Cladocera</taxon>
        <taxon>Anomopoda</taxon>
        <taxon>Daphniidae</taxon>
        <taxon>Daphnia</taxon>
    </lineage>
</organism>
<dbReference type="Proteomes" id="UP001234178">
    <property type="component" value="Unassembled WGS sequence"/>
</dbReference>
<evidence type="ECO:0000313" key="5">
    <source>
        <dbReference type="EMBL" id="KAK4004147.1"/>
    </source>
</evidence>
<dbReference type="EMBL" id="JAOYFB010000001">
    <property type="protein sequence ID" value="KAK4004147.1"/>
    <property type="molecule type" value="Genomic_DNA"/>
</dbReference>
<evidence type="ECO:0000313" key="6">
    <source>
        <dbReference type="Proteomes" id="UP001234178"/>
    </source>
</evidence>
<feature type="compositionally biased region" description="Polar residues" evidence="3">
    <location>
        <begin position="401"/>
        <end position="413"/>
    </location>
</feature>
<name>A0ABQ9YU18_9CRUS</name>
<feature type="disulfide bond" evidence="2">
    <location>
        <begin position="187"/>
        <end position="204"/>
    </location>
</feature>
<feature type="region of interest" description="Disordered" evidence="3">
    <location>
        <begin position="336"/>
        <end position="414"/>
    </location>
</feature>
<evidence type="ECO:0000256" key="2">
    <source>
        <dbReference type="PROSITE-ProRule" id="PRU00059"/>
    </source>
</evidence>
<evidence type="ECO:0000259" key="4">
    <source>
        <dbReference type="PROSITE" id="PS01180"/>
    </source>
</evidence>
<comment type="caution">
    <text evidence="2">Lacks conserved residue(s) required for the propagation of feature annotation.</text>
</comment>
<feature type="compositionally biased region" description="Low complexity" evidence="3">
    <location>
        <begin position="341"/>
        <end position="367"/>
    </location>
</feature>
<gene>
    <name evidence="5" type="ORF">OUZ56_005892</name>
</gene>
<keyword evidence="1 2" id="KW-1015">Disulfide bond</keyword>
<sequence length="623" mass="68362">MLVVEMRRSFLILLFGLCVVITITSAGVFKMHSRITNPIASFFANAKPNNANRTQSTSLGNVVDYVGYFSTADDYKPYYNTEAVLSHTHTLSSSAYIGGSSIPIAPPKRGTYQYDTCGSNIVVPLTYNRKILAEQALRPTYKSTDFPAGRTYPLVCNWNVQVSKNCSRARITMRVDGRSRLPDEEGCAKGYIRVSPFMKEAKICGRVNYIQPYYWYVEDQKPETVTITMKNIGLNDGFSEGFSFTLSGECLPIEIGIKKFDVNKENAGSNSRWMYRLLSDSAVSGVPTVVIPGVVAGTDNIPVPANIPHVANDPAKFPPVDTGNDAEMLMLIQKDKERNQTTTTTTTTSTTTTTEQTTTTTPTTTTTKRPIPDFDLETPWDVLKPLKPTTRPFPSTSSTSINVSKPTVPTSFLSEPKPHPILSVKFPNRVQFTSTTIFPPSTSAKPTKKPVDSTFDLETPWQTLKNQSSLPIIPPLSTSTTKAPLAAVATTQSSITILKYNRRNQSISAYKPDPQPSVSLPEGSTNVKLPVASAVTYLDSPYSNQPSLSEIDSENDDGGSNELIVENQEVPDLPIDDVVDDALSYITTLLDNPLLQKSLPKKPLRKSPNLVVFKGFSDYPSIA</sequence>
<reference evidence="5 6" key="1">
    <citation type="journal article" date="2023" name="Nucleic Acids Res.">
        <title>The hologenome of Daphnia magna reveals possible DNA methylation and microbiome-mediated evolution of the host genome.</title>
        <authorList>
            <person name="Chaturvedi A."/>
            <person name="Li X."/>
            <person name="Dhandapani V."/>
            <person name="Marshall H."/>
            <person name="Kissane S."/>
            <person name="Cuenca-Cambronero M."/>
            <person name="Asole G."/>
            <person name="Calvet F."/>
            <person name="Ruiz-Romero M."/>
            <person name="Marangio P."/>
            <person name="Guigo R."/>
            <person name="Rago D."/>
            <person name="Mirbahai L."/>
            <person name="Eastwood N."/>
            <person name="Colbourne J.K."/>
            <person name="Zhou J."/>
            <person name="Mallon E."/>
            <person name="Orsini L."/>
        </authorList>
    </citation>
    <scope>NUCLEOTIDE SEQUENCE [LARGE SCALE GENOMIC DNA]</scope>
    <source>
        <strain evidence="5">LRV0_1</strain>
    </source>
</reference>
<comment type="caution">
    <text evidence="5">The sequence shown here is derived from an EMBL/GenBank/DDBJ whole genome shotgun (WGS) entry which is preliminary data.</text>
</comment>
<protein>
    <recommendedName>
        <fullName evidence="4">CUB domain-containing protein</fullName>
    </recommendedName>
</protein>
<dbReference type="InterPro" id="IPR000859">
    <property type="entry name" value="CUB_dom"/>
</dbReference>
<feature type="compositionally biased region" description="Low complexity" evidence="3">
    <location>
        <begin position="388"/>
        <end position="400"/>
    </location>
</feature>
<proteinExistence type="predicted"/>
<evidence type="ECO:0000256" key="1">
    <source>
        <dbReference type="ARBA" id="ARBA00023157"/>
    </source>
</evidence>
<accession>A0ABQ9YU18</accession>